<dbReference type="Gene3D" id="1.20.5.2650">
    <property type="match status" value="1"/>
</dbReference>
<dbReference type="AlphaFoldDB" id="A0A5J4T356"/>
<accession>A0A5J4T356</accession>
<dbReference type="InterPro" id="IPR001377">
    <property type="entry name" value="Ribosomal_eS6"/>
</dbReference>
<organism evidence="4 5">
    <name type="scientific">Streblomastix strix</name>
    <dbReference type="NCBI Taxonomy" id="222440"/>
    <lineage>
        <taxon>Eukaryota</taxon>
        <taxon>Metamonada</taxon>
        <taxon>Preaxostyla</taxon>
        <taxon>Oxymonadida</taxon>
        <taxon>Streblomastigidae</taxon>
        <taxon>Streblomastix</taxon>
    </lineage>
</organism>
<dbReference type="GO" id="GO:0006412">
    <property type="term" value="P:translation"/>
    <property type="evidence" value="ECO:0007669"/>
    <property type="project" value="InterPro"/>
</dbReference>
<comment type="caution">
    <text evidence="4">The sequence shown here is derived from an EMBL/GenBank/DDBJ whole genome shotgun (WGS) entry which is preliminary data.</text>
</comment>
<dbReference type="EMBL" id="SNRW01039532">
    <property type="protein sequence ID" value="KAA6352548.1"/>
    <property type="molecule type" value="Genomic_DNA"/>
</dbReference>
<keyword evidence="2" id="KW-0689">Ribosomal protein</keyword>
<dbReference type="GO" id="GO:0005840">
    <property type="term" value="C:ribosome"/>
    <property type="evidence" value="ECO:0007669"/>
    <property type="project" value="UniProtKB-KW"/>
</dbReference>
<evidence type="ECO:0000313" key="5">
    <source>
        <dbReference type="Proteomes" id="UP000324800"/>
    </source>
</evidence>
<protein>
    <recommendedName>
        <fullName evidence="6">40S ribosomal protein S6</fullName>
    </recommendedName>
</protein>
<dbReference type="OrthoDB" id="10260596at2759"/>
<dbReference type="Proteomes" id="UP000324800">
    <property type="component" value="Unassembled WGS sequence"/>
</dbReference>
<comment type="similarity">
    <text evidence="1">Belongs to the eukaryotic ribosomal protein eS6 family.</text>
</comment>
<dbReference type="GO" id="GO:1990904">
    <property type="term" value="C:ribonucleoprotein complex"/>
    <property type="evidence" value="ECO:0007669"/>
    <property type="project" value="UniProtKB-KW"/>
</dbReference>
<keyword evidence="3" id="KW-0687">Ribonucleoprotein</keyword>
<feature type="non-terminal residue" evidence="4">
    <location>
        <position position="1"/>
    </location>
</feature>
<sequence>NLKKSEDVRKWVVRRKISKKGGSKAPKIQRLITPERIHRKKYLEKKKIEKVKKTGQSLKAYKKLLSKYIKEEREVEQEKRKNGNYMVNHWNNVIQKYANCSRMMSMWG</sequence>
<proteinExistence type="inferred from homology"/>
<evidence type="ECO:0000313" key="4">
    <source>
        <dbReference type="EMBL" id="KAA6352548.1"/>
    </source>
</evidence>
<evidence type="ECO:0000256" key="3">
    <source>
        <dbReference type="ARBA" id="ARBA00023274"/>
    </source>
</evidence>
<reference evidence="4 5" key="1">
    <citation type="submission" date="2019-03" db="EMBL/GenBank/DDBJ databases">
        <title>Single cell metagenomics reveals metabolic interactions within the superorganism composed of flagellate Streblomastix strix and complex community of Bacteroidetes bacteria on its surface.</title>
        <authorList>
            <person name="Treitli S.C."/>
            <person name="Kolisko M."/>
            <person name="Husnik F."/>
            <person name="Keeling P."/>
            <person name="Hampl V."/>
        </authorList>
    </citation>
    <scope>NUCLEOTIDE SEQUENCE [LARGE SCALE GENOMIC DNA]</scope>
    <source>
        <strain evidence="4">ST1C</strain>
    </source>
</reference>
<name>A0A5J4T356_9EUKA</name>
<evidence type="ECO:0008006" key="6">
    <source>
        <dbReference type="Google" id="ProtNLM"/>
    </source>
</evidence>
<dbReference type="PANTHER" id="PTHR11502">
    <property type="entry name" value="40S RIBOSOMAL PROTEIN S6"/>
    <property type="match status" value="1"/>
</dbReference>
<evidence type="ECO:0000256" key="1">
    <source>
        <dbReference type="ARBA" id="ARBA00009312"/>
    </source>
</evidence>
<evidence type="ECO:0000256" key="2">
    <source>
        <dbReference type="ARBA" id="ARBA00022980"/>
    </source>
</evidence>
<dbReference type="GO" id="GO:0003735">
    <property type="term" value="F:structural constituent of ribosome"/>
    <property type="evidence" value="ECO:0007669"/>
    <property type="project" value="InterPro"/>
</dbReference>
<gene>
    <name evidence="4" type="ORF">EZS28_051808</name>
</gene>